<dbReference type="RefSeq" id="WP_379595962.1">
    <property type="nucleotide sequence ID" value="NZ_JBHRTN010000008.1"/>
</dbReference>
<comment type="caution">
    <text evidence="1">The sequence shown here is derived from an EMBL/GenBank/DDBJ whole genome shotgun (WGS) entry which is preliminary data.</text>
</comment>
<evidence type="ECO:0000313" key="2">
    <source>
        <dbReference type="Proteomes" id="UP001595593"/>
    </source>
</evidence>
<sequence length="135" mass="14728">MRACAVILMAVALAGCETSPEINMVNGAPFLMGDAACARYRSVAPGLVQCFTADDAPTELRRAMNPQEVQVFFMQRQMQAQQMQGLNQSIQQLGQSFQPVQSQGQFVAPQVMPVAPPGGNQIRCIRAGIYTNCRY</sequence>
<proteinExistence type="predicted"/>
<dbReference type="PROSITE" id="PS51257">
    <property type="entry name" value="PROKAR_LIPOPROTEIN"/>
    <property type="match status" value="1"/>
</dbReference>
<evidence type="ECO:0008006" key="3">
    <source>
        <dbReference type="Google" id="ProtNLM"/>
    </source>
</evidence>
<dbReference type="Proteomes" id="UP001595593">
    <property type="component" value="Unassembled WGS sequence"/>
</dbReference>
<name>A0ABV7FY67_9PROT</name>
<protein>
    <recommendedName>
        <fullName evidence="3">Lipoprotein</fullName>
    </recommendedName>
</protein>
<evidence type="ECO:0000313" key="1">
    <source>
        <dbReference type="EMBL" id="MFC3125344.1"/>
    </source>
</evidence>
<dbReference type="EMBL" id="JBHRTN010000008">
    <property type="protein sequence ID" value="MFC3125344.1"/>
    <property type="molecule type" value="Genomic_DNA"/>
</dbReference>
<keyword evidence="2" id="KW-1185">Reference proteome</keyword>
<reference evidence="2" key="1">
    <citation type="journal article" date="2019" name="Int. J. Syst. Evol. Microbiol.">
        <title>The Global Catalogue of Microorganisms (GCM) 10K type strain sequencing project: providing services to taxonomists for standard genome sequencing and annotation.</title>
        <authorList>
            <consortium name="The Broad Institute Genomics Platform"/>
            <consortium name="The Broad Institute Genome Sequencing Center for Infectious Disease"/>
            <person name="Wu L."/>
            <person name="Ma J."/>
        </authorList>
    </citation>
    <scope>NUCLEOTIDE SEQUENCE [LARGE SCALE GENOMIC DNA]</scope>
    <source>
        <strain evidence="2">KCTC 52094</strain>
    </source>
</reference>
<organism evidence="1 2">
    <name type="scientific">Teichococcus globiformis</name>
    <dbReference type="NCBI Taxonomy" id="2307229"/>
    <lineage>
        <taxon>Bacteria</taxon>
        <taxon>Pseudomonadati</taxon>
        <taxon>Pseudomonadota</taxon>
        <taxon>Alphaproteobacteria</taxon>
        <taxon>Acetobacterales</taxon>
        <taxon>Roseomonadaceae</taxon>
        <taxon>Roseomonas</taxon>
    </lineage>
</organism>
<accession>A0ABV7FY67</accession>
<gene>
    <name evidence="1" type="ORF">ACFOD4_09740</name>
</gene>